<dbReference type="HAMAP" id="MF_01116">
    <property type="entry name" value="TSR3"/>
    <property type="match status" value="1"/>
</dbReference>
<keyword evidence="2 6" id="KW-0690">Ribosome biogenesis</keyword>
<keyword evidence="4 6" id="KW-0808">Transferase</keyword>
<evidence type="ECO:0000259" key="9">
    <source>
        <dbReference type="Pfam" id="PF04068"/>
    </source>
</evidence>
<feature type="domain" description="16S/18S rRNA aminocarboxypropyltransferase Tsr3 C-terminal" evidence="8">
    <location>
        <begin position="89"/>
        <end position="215"/>
    </location>
</feature>
<evidence type="ECO:0000259" key="8">
    <source>
        <dbReference type="Pfam" id="PF04034"/>
    </source>
</evidence>
<feature type="binding site" evidence="6">
    <location>
        <position position="138"/>
    </location>
    <ligand>
        <name>S-adenosyl-L-methionine</name>
        <dbReference type="ChEBI" id="CHEBI:59789"/>
    </ligand>
</feature>
<dbReference type="InterPro" id="IPR007177">
    <property type="entry name" value="Tsr3_C"/>
</dbReference>
<keyword evidence="1" id="KW-0963">Cytoplasm</keyword>
<comment type="function">
    <text evidence="6">Aminocarboxypropyltransferase that catalyzes the aminocarboxypropyl transfer on pseudouridine in 18S rRNA. It constitutes the last step in biosynthesis of the hypermodified N1-methyl-N3-(3-amino-3-carboxypropyl) pseudouridine (m1acp3-Psi).</text>
</comment>
<dbReference type="GO" id="GO:0106388">
    <property type="term" value="F:rRNA small subunit aminocarboxypropyltransferase activity"/>
    <property type="evidence" value="ECO:0007669"/>
    <property type="project" value="UniProtKB-EC"/>
</dbReference>
<evidence type="ECO:0000256" key="1">
    <source>
        <dbReference type="ARBA" id="ARBA00022490"/>
    </source>
</evidence>
<dbReference type="Pfam" id="PF04034">
    <property type="entry name" value="Ribo_biogen_C"/>
    <property type="match status" value="1"/>
</dbReference>
<proteinExistence type="inferred from homology"/>
<dbReference type="NCBIfam" id="NF002621">
    <property type="entry name" value="PRK02287.1"/>
    <property type="match status" value="1"/>
</dbReference>
<evidence type="ECO:0000256" key="3">
    <source>
        <dbReference type="ARBA" id="ARBA00022552"/>
    </source>
</evidence>
<evidence type="ECO:0000256" key="2">
    <source>
        <dbReference type="ARBA" id="ARBA00022517"/>
    </source>
</evidence>
<dbReference type="AlphaFoldDB" id="A0AAV1I4Q8"/>
<feature type="region of interest" description="Disordered" evidence="7">
    <location>
        <begin position="1"/>
        <end position="49"/>
    </location>
</feature>
<name>A0AAV1I4Q8_9CHLO</name>
<protein>
    <recommendedName>
        <fullName evidence="6">18S rRNA aminocarboxypropyltransferase</fullName>
        <ecNumber evidence="6">2.5.1.157</ecNumber>
    </recommendedName>
</protein>
<comment type="caution">
    <text evidence="10">The sequence shown here is derived from an EMBL/GenBank/DDBJ whole genome shotgun (WGS) entry which is preliminary data.</text>
</comment>
<dbReference type="PANTHER" id="PTHR20426">
    <property type="entry name" value="RIBOSOME BIOGENESIS PROTEIN TSR3 HOMOLOG"/>
    <property type="match status" value="1"/>
</dbReference>
<feature type="compositionally biased region" description="Polar residues" evidence="7">
    <location>
        <begin position="261"/>
        <end position="270"/>
    </location>
</feature>
<dbReference type="Pfam" id="PF04068">
    <property type="entry name" value="Fer4_RLI"/>
    <property type="match status" value="1"/>
</dbReference>
<evidence type="ECO:0000256" key="7">
    <source>
        <dbReference type="SAM" id="MobiDB-lite"/>
    </source>
</evidence>
<reference evidence="10 11" key="1">
    <citation type="submission" date="2023-10" db="EMBL/GenBank/DDBJ databases">
        <authorList>
            <person name="Maclean D."/>
            <person name="Macfadyen A."/>
        </authorList>
    </citation>
    <scope>NUCLEOTIDE SEQUENCE [LARGE SCALE GENOMIC DNA]</scope>
</reference>
<comment type="catalytic activity">
    <reaction evidence="6">
        <text>an N(1)-methylpseudouridine in rRNA + S-adenosyl-L-methionine = N(1)-methyl-N(3)-[(3S)-3-amino-3-carboxypropyl]pseudouridine in rRNA + S-methyl-5'-thioadenosine + H(+)</text>
        <dbReference type="Rhea" id="RHEA:63296"/>
        <dbReference type="Rhea" id="RHEA-COMP:11634"/>
        <dbReference type="Rhea" id="RHEA-COMP:16310"/>
        <dbReference type="ChEBI" id="CHEBI:15378"/>
        <dbReference type="ChEBI" id="CHEBI:17509"/>
        <dbReference type="ChEBI" id="CHEBI:59789"/>
        <dbReference type="ChEBI" id="CHEBI:74890"/>
        <dbReference type="ChEBI" id="CHEBI:146234"/>
        <dbReference type="EC" id="2.5.1.157"/>
    </reaction>
</comment>
<gene>
    <name evidence="10" type="ORF">CVIRNUC_004969</name>
</gene>
<accession>A0AAV1I4Q8</accession>
<keyword evidence="3 6" id="KW-0698">rRNA processing</keyword>
<dbReference type="GO" id="GO:1904047">
    <property type="term" value="F:S-adenosyl-L-methionine binding"/>
    <property type="evidence" value="ECO:0007669"/>
    <property type="project" value="UniProtKB-UniRule"/>
</dbReference>
<feature type="region of interest" description="Disordered" evidence="7">
    <location>
        <begin position="231"/>
        <end position="284"/>
    </location>
</feature>
<keyword evidence="11" id="KW-1185">Reference proteome</keyword>
<dbReference type="InterPro" id="IPR022968">
    <property type="entry name" value="Tsr3-like"/>
</dbReference>
<feature type="compositionally biased region" description="Basic and acidic residues" evidence="7">
    <location>
        <begin position="1"/>
        <end position="26"/>
    </location>
</feature>
<dbReference type="EMBL" id="CAUYUE010000006">
    <property type="protein sequence ID" value="CAK0780206.1"/>
    <property type="molecule type" value="Genomic_DNA"/>
</dbReference>
<dbReference type="InterPro" id="IPR007209">
    <property type="entry name" value="RNaseL-inhib-like_metal-bd_dom"/>
</dbReference>
<evidence type="ECO:0000256" key="6">
    <source>
        <dbReference type="HAMAP-Rule" id="MF_03146"/>
    </source>
</evidence>
<dbReference type="GO" id="GO:0000455">
    <property type="term" value="P:enzyme-directed rRNA pseudouridine synthesis"/>
    <property type="evidence" value="ECO:0007669"/>
    <property type="project" value="UniProtKB-UniRule"/>
</dbReference>
<dbReference type="EC" id="2.5.1.157" evidence="6"/>
<evidence type="ECO:0000256" key="5">
    <source>
        <dbReference type="ARBA" id="ARBA00022691"/>
    </source>
</evidence>
<sequence length="319" mass="34244">MPKGKGSRDGYAKSRDNASSRYREAWADGGYGRQDSEDEEKEQGGPQPVPFKLAMWDLGQCDKKRCTGTRLVRQKVVRELRLGIPFPGVILSPMGKACVSCQDQELISAKGLAVVDCSWNRLEEVPFGRIKGAAPRLLPWLIAANPVNYGRPCKLSCAEAFAAALFICGWPSAAAAVMSRFKWGHSFFSTNEELLDRYAECPGSAEVIAVQTSYLDALHAAPRAVPGASDDYLADVDLPPSSSGSDADSAAEEGDQEHEQQSSAAGTSSNDPREIRGLVAASGNIAETAARNEQQSEDLSECLQRASLSVQNPSATINC</sequence>
<evidence type="ECO:0000256" key="4">
    <source>
        <dbReference type="ARBA" id="ARBA00022679"/>
    </source>
</evidence>
<comment type="similarity">
    <text evidence="6">Belongs to the TDD superfamily. TSR3 family.</text>
</comment>
<dbReference type="PANTHER" id="PTHR20426:SF0">
    <property type="entry name" value="18S RRNA AMINOCARBOXYPROPYLTRANSFERASE"/>
    <property type="match status" value="1"/>
</dbReference>
<dbReference type="GO" id="GO:0030490">
    <property type="term" value="P:maturation of SSU-rRNA"/>
    <property type="evidence" value="ECO:0007669"/>
    <property type="project" value="TreeGrafter"/>
</dbReference>
<feature type="binding site" evidence="6">
    <location>
        <position position="67"/>
    </location>
    <ligand>
        <name>S-adenosyl-L-methionine</name>
        <dbReference type="ChEBI" id="CHEBI:59789"/>
    </ligand>
</feature>
<dbReference type="Proteomes" id="UP001314263">
    <property type="component" value="Unassembled WGS sequence"/>
</dbReference>
<feature type="binding site" evidence="6">
    <location>
        <position position="115"/>
    </location>
    <ligand>
        <name>S-adenosyl-L-methionine</name>
        <dbReference type="ChEBI" id="CHEBI:59789"/>
    </ligand>
</feature>
<feature type="domain" description="RNase L inhibitor RLI-like possible metal-binding" evidence="9">
    <location>
        <begin position="52"/>
        <end position="83"/>
    </location>
</feature>
<comment type="caution">
    <text evidence="6">Lacks conserved residue(s) required for the propagation of feature annotation.</text>
</comment>
<evidence type="ECO:0000313" key="10">
    <source>
        <dbReference type="EMBL" id="CAK0780206.1"/>
    </source>
</evidence>
<keyword evidence="5 6" id="KW-0949">S-adenosyl-L-methionine</keyword>
<evidence type="ECO:0000313" key="11">
    <source>
        <dbReference type="Proteomes" id="UP001314263"/>
    </source>
</evidence>
<organism evidence="10 11">
    <name type="scientific">Coccomyxa viridis</name>
    <dbReference type="NCBI Taxonomy" id="1274662"/>
    <lineage>
        <taxon>Eukaryota</taxon>
        <taxon>Viridiplantae</taxon>
        <taxon>Chlorophyta</taxon>
        <taxon>core chlorophytes</taxon>
        <taxon>Trebouxiophyceae</taxon>
        <taxon>Trebouxiophyceae incertae sedis</taxon>
        <taxon>Coccomyxaceae</taxon>
        <taxon>Coccomyxa</taxon>
    </lineage>
</organism>